<feature type="region of interest" description="Disordered" evidence="1">
    <location>
        <begin position="1"/>
        <end position="22"/>
    </location>
</feature>
<organism evidence="2 3">
    <name type="scientific">Parasponia andersonii</name>
    <name type="common">Sponia andersonii</name>
    <dbReference type="NCBI Taxonomy" id="3476"/>
    <lineage>
        <taxon>Eukaryota</taxon>
        <taxon>Viridiplantae</taxon>
        <taxon>Streptophyta</taxon>
        <taxon>Embryophyta</taxon>
        <taxon>Tracheophyta</taxon>
        <taxon>Spermatophyta</taxon>
        <taxon>Magnoliopsida</taxon>
        <taxon>eudicotyledons</taxon>
        <taxon>Gunneridae</taxon>
        <taxon>Pentapetalae</taxon>
        <taxon>rosids</taxon>
        <taxon>fabids</taxon>
        <taxon>Rosales</taxon>
        <taxon>Cannabaceae</taxon>
        <taxon>Parasponia</taxon>
    </lineage>
</organism>
<sequence>MRRRNDDVASMGPGMEEKGEENLIRHVEERNVSLTFETSVALGGRGGGLLVFGLRGHTTLTFVIWKGSSFDSYPVSTWQSINQIS</sequence>
<evidence type="ECO:0000313" key="2">
    <source>
        <dbReference type="EMBL" id="PON72823.1"/>
    </source>
</evidence>
<keyword evidence="3" id="KW-1185">Reference proteome</keyword>
<reference evidence="3" key="1">
    <citation type="submission" date="2016-06" db="EMBL/GenBank/DDBJ databases">
        <title>Parallel loss of symbiosis genes in relatives of nitrogen-fixing non-legume Parasponia.</title>
        <authorList>
            <person name="Van Velzen R."/>
            <person name="Holmer R."/>
            <person name="Bu F."/>
            <person name="Rutten L."/>
            <person name="Van Zeijl A."/>
            <person name="Liu W."/>
            <person name="Santuari L."/>
            <person name="Cao Q."/>
            <person name="Sharma T."/>
            <person name="Shen D."/>
            <person name="Roswanjaya Y."/>
            <person name="Wardhani T."/>
            <person name="Kalhor M.S."/>
            <person name="Jansen J."/>
            <person name="Van den Hoogen J."/>
            <person name="Gungor B."/>
            <person name="Hartog M."/>
            <person name="Hontelez J."/>
            <person name="Verver J."/>
            <person name="Yang W.-C."/>
            <person name="Schijlen E."/>
            <person name="Repin R."/>
            <person name="Schilthuizen M."/>
            <person name="Schranz E."/>
            <person name="Heidstra R."/>
            <person name="Miyata K."/>
            <person name="Fedorova E."/>
            <person name="Kohlen W."/>
            <person name="Bisseling T."/>
            <person name="Smit S."/>
            <person name="Geurts R."/>
        </authorList>
    </citation>
    <scope>NUCLEOTIDE SEQUENCE [LARGE SCALE GENOMIC DNA]</scope>
    <source>
        <strain evidence="3">cv. WU1-14</strain>
    </source>
</reference>
<evidence type="ECO:0000256" key="1">
    <source>
        <dbReference type="SAM" id="MobiDB-lite"/>
    </source>
</evidence>
<dbReference type="AlphaFoldDB" id="A0A2P5DHU1"/>
<proteinExistence type="predicted"/>
<evidence type="ECO:0000313" key="3">
    <source>
        <dbReference type="Proteomes" id="UP000237105"/>
    </source>
</evidence>
<name>A0A2P5DHU1_PARAD</name>
<accession>A0A2P5DHU1</accession>
<protein>
    <submittedName>
        <fullName evidence="2">Uncharacterized protein</fullName>
    </submittedName>
</protein>
<comment type="caution">
    <text evidence="2">The sequence shown here is derived from an EMBL/GenBank/DDBJ whole genome shotgun (WGS) entry which is preliminary data.</text>
</comment>
<dbReference type="EMBL" id="JXTB01000037">
    <property type="protein sequence ID" value="PON72823.1"/>
    <property type="molecule type" value="Genomic_DNA"/>
</dbReference>
<gene>
    <name evidence="2" type="ORF">PanWU01x14_062920</name>
</gene>
<dbReference type="Proteomes" id="UP000237105">
    <property type="component" value="Unassembled WGS sequence"/>
</dbReference>